<reference evidence="5 8" key="2">
    <citation type="submission" date="2017-09" db="EMBL/GenBank/DDBJ databases">
        <title>Extensive intraspecific genome diversity in a model arbuscular mycorrhizal fungus.</title>
        <authorList>
            <person name="Chen E.C."/>
            <person name="Morin E."/>
            <person name="Beaudet D."/>
            <person name="Noel J."/>
            <person name="Ndikumana S."/>
            <person name="Charron P."/>
            <person name="St-Onge C."/>
            <person name="Giorgi J."/>
            <person name="Grigoriev I.V."/>
            <person name="Roux C."/>
            <person name="Martin F.M."/>
            <person name="Corradi N."/>
        </authorList>
    </citation>
    <scope>NUCLEOTIDE SEQUENCE [LARGE SCALE GENOMIC DNA]</scope>
    <source>
        <strain evidence="5 8">A5</strain>
    </source>
</reference>
<proteinExistence type="inferred from homology"/>
<keyword evidence="3" id="KW-1133">Transmembrane helix</keyword>
<feature type="transmembrane region" description="Helical" evidence="3">
    <location>
        <begin position="597"/>
        <end position="617"/>
    </location>
</feature>
<dbReference type="VEuPathDB" id="FungiDB:FUN_014350"/>
<evidence type="ECO:0000256" key="3">
    <source>
        <dbReference type="SAM" id="Phobius"/>
    </source>
</evidence>
<keyword evidence="3" id="KW-0812">Transmembrane</keyword>
<protein>
    <submittedName>
        <fullName evidence="5">Kinase-like protein</fullName>
    </submittedName>
</protein>
<reference evidence="5 8" key="1">
    <citation type="submission" date="2016-04" db="EMBL/GenBank/DDBJ databases">
        <title>Genome analyses suggest a sexual origin of heterokaryosis in a supposedly ancient asexual fungus.</title>
        <authorList>
            <person name="Ropars J."/>
            <person name="Sedzielewska K."/>
            <person name="Noel J."/>
            <person name="Charron P."/>
            <person name="Farinelli L."/>
            <person name="Marton T."/>
            <person name="Kruger M."/>
            <person name="Pelin A."/>
            <person name="Brachmann A."/>
            <person name="Corradi N."/>
        </authorList>
    </citation>
    <scope>NUCLEOTIDE SEQUENCE [LARGE SCALE GENOMIC DNA]</scope>
    <source>
        <strain evidence="5 8">A5</strain>
    </source>
</reference>
<dbReference type="PROSITE" id="PS50011">
    <property type="entry name" value="PROTEIN_KINASE_DOM"/>
    <property type="match status" value="1"/>
</dbReference>
<dbReference type="VEuPathDB" id="FungiDB:RhiirFUN_011543"/>
<evidence type="ECO:0000313" key="5">
    <source>
        <dbReference type="EMBL" id="PKC03495.1"/>
    </source>
</evidence>
<dbReference type="Gene3D" id="1.25.40.10">
    <property type="entry name" value="Tetratricopeptide repeat domain"/>
    <property type="match status" value="2"/>
</dbReference>
<dbReference type="PANTHER" id="PTHR11102">
    <property type="entry name" value="SEL-1-LIKE PROTEIN"/>
    <property type="match status" value="1"/>
</dbReference>
<reference evidence="6 7" key="4">
    <citation type="submission" date="2017-10" db="EMBL/GenBank/DDBJ databases">
        <title>Genome analyses suggest a sexual origin of heterokaryosis in a supposedly ancient asexual fungus.</title>
        <authorList>
            <person name="Corradi N."/>
            <person name="Sedzielewska K."/>
            <person name="Noel J."/>
            <person name="Charron P."/>
            <person name="Farinelli L."/>
            <person name="Marton T."/>
            <person name="Kruger M."/>
            <person name="Pelin A."/>
            <person name="Brachmann A."/>
            <person name="Corradi N."/>
        </authorList>
    </citation>
    <scope>NUCLEOTIDE SEQUENCE [LARGE SCALE GENOMIC DNA]</scope>
    <source>
        <strain evidence="6 7">A1</strain>
    </source>
</reference>
<keyword evidence="3" id="KW-0472">Membrane</keyword>
<dbReference type="Proteomes" id="UP000232688">
    <property type="component" value="Unassembled WGS sequence"/>
</dbReference>
<evidence type="ECO:0000313" key="8">
    <source>
        <dbReference type="Proteomes" id="UP000232722"/>
    </source>
</evidence>
<evidence type="ECO:0000313" key="7">
    <source>
        <dbReference type="Proteomes" id="UP000232688"/>
    </source>
</evidence>
<dbReference type="Gene3D" id="1.10.510.10">
    <property type="entry name" value="Transferase(Phosphotransferase) domain 1"/>
    <property type="match status" value="1"/>
</dbReference>
<dbReference type="VEuPathDB" id="FungiDB:RhiirA1_450380"/>
<dbReference type="SUPFAM" id="SSF81901">
    <property type="entry name" value="HCP-like"/>
    <property type="match status" value="2"/>
</dbReference>
<reference evidence="6 7" key="3">
    <citation type="submission" date="2017-10" db="EMBL/GenBank/DDBJ databases">
        <title>Extensive intraspecific genome diversity in a model arbuscular mycorrhizal fungus.</title>
        <authorList>
            <person name="Chen E.C.H."/>
            <person name="Morin E."/>
            <person name="Baudet D."/>
            <person name="Noel J."/>
            <person name="Ndikumana S."/>
            <person name="Charron P."/>
            <person name="St-Onge C."/>
            <person name="Giorgi J."/>
            <person name="Grigoriev I.V."/>
            <person name="Roux C."/>
            <person name="Martin F.M."/>
            <person name="Corradi N."/>
        </authorList>
    </citation>
    <scope>NUCLEOTIDE SEQUENCE [LARGE SCALE GENOMIC DNA]</scope>
    <source>
        <strain evidence="6 7">A1</strain>
    </source>
</reference>
<dbReference type="GO" id="GO:0004672">
    <property type="term" value="F:protein kinase activity"/>
    <property type="evidence" value="ECO:0007669"/>
    <property type="project" value="InterPro"/>
</dbReference>
<keyword evidence="2" id="KW-0547">Nucleotide-binding</keyword>
<dbReference type="InterPro" id="IPR050767">
    <property type="entry name" value="Sel1_AlgK"/>
</dbReference>
<dbReference type="PRINTS" id="PR00109">
    <property type="entry name" value="TYRKINASE"/>
</dbReference>
<keyword evidence="5" id="KW-0808">Transferase</keyword>
<dbReference type="EMBL" id="LLXJ01001177">
    <property type="protein sequence ID" value="PKC03495.1"/>
    <property type="molecule type" value="Genomic_DNA"/>
</dbReference>
<dbReference type="SUPFAM" id="SSF56112">
    <property type="entry name" value="Protein kinase-like (PK-like)"/>
    <property type="match status" value="1"/>
</dbReference>
<keyword evidence="5" id="KW-0418">Kinase</keyword>
<gene>
    <name evidence="6" type="ORF">RhiirA1_450380</name>
    <name evidence="5" type="ORF">RhiirA5_423672</name>
</gene>
<dbReference type="InterPro" id="IPR011990">
    <property type="entry name" value="TPR-like_helical_dom_sf"/>
</dbReference>
<organism evidence="5 8">
    <name type="scientific">Rhizophagus irregularis</name>
    <dbReference type="NCBI Taxonomy" id="588596"/>
    <lineage>
        <taxon>Eukaryota</taxon>
        <taxon>Fungi</taxon>
        <taxon>Fungi incertae sedis</taxon>
        <taxon>Mucoromycota</taxon>
        <taxon>Glomeromycotina</taxon>
        <taxon>Glomeromycetes</taxon>
        <taxon>Glomerales</taxon>
        <taxon>Glomeraceae</taxon>
        <taxon>Rhizophagus</taxon>
    </lineage>
</organism>
<evidence type="ECO:0000256" key="2">
    <source>
        <dbReference type="PROSITE-ProRule" id="PRU10141"/>
    </source>
</evidence>
<dbReference type="Pfam" id="PF08238">
    <property type="entry name" value="Sel1"/>
    <property type="match status" value="10"/>
</dbReference>
<sequence length="791" mass="90520">MSNDPSESNDYINWLEKSTIDEYLNYYEYSDFKNTQLIGGGNFGKVFRSNYKNSDTIFALKTFDNCKLTLKEIVNEIKLQKRVDFHPNILRFFGITKIDSDVIYQTSKYLLVLEYANSGTLETYLDKHFNELDWNDKYQLAFQLVKAVECMHDLDIIHRDLHANNILIHQKNVKLADFGLSRKISEASSNASIFGIIPYVDPKRLEKNNNTLYKLNKKSDIYSIGVLMWQISSGCKPFYTEDYDATLALGILGGRREKIVEGTPQKYSNLYKECWKHEHDKRPDIDKIASTLKTIISPETSNIKEDHLPIIAIIGDKSNPELSENIDLNCDLAIGDISSSQLNIMNSENSSSNAAFKNDKNEFELIKKLANEDYVDAQYKLGNCYDEGIGTEINKAKAFEFYKIAADKGNNDAQYKLSFLYKSGEGVEKNLKEAFDLIKKLAEKKYLDTQYQLGTYYDKGFGTEVNKEKAYELYRIAAEEGNYDALYNISLLYELGEGVDKDERKAFNILNKLSKKEYLDAQFLLGYFYEKGIGTKVDIAMSYHLYKMVLEKKKEIGKSDAQYRLSLLYKLSERIRPDEITDIDISKKPTTAKVNKTLLIVVILIVLYLTSFTFGIYDGIVKDIEGDHAIDEYGVVLYNLAQYYVKKDAYKAFSYYKKSAEEGYSNAQFRLGECYSSGTGTSINKGKAFELYKVATDKGNHDAQYNLGELYELGEGISKDEEKAFELIKELAEKGYSNAQYRLGYYYEKGIGTDINMSEACELYQTAADNGNVEVLKSLDNLISKKHCHLR</sequence>
<accession>A0A2N0P9J1</accession>
<dbReference type="PANTHER" id="PTHR11102:SF160">
    <property type="entry name" value="ERAD-ASSOCIATED E3 UBIQUITIN-PROTEIN LIGASE COMPONENT HRD3"/>
    <property type="match status" value="1"/>
</dbReference>
<dbReference type="InterPro" id="IPR017441">
    <property type="entry name" value="Protein_kinase_ATP_BS"/>
</dbReference>
<feature type="binding site" evidence="2">
    <location>
        <position position="61"/>
    </location>
    <ligand>
        <name>ATP</name>
        <dbReference type="ChEBI" id="CHEBI:30616"/>
    </ligand>
</feature>
<dbReference type="GO" id="GO:0005524">
    <property type="term" value="F:ATP binding"/>
    <property type="evidence" value="ECO:0007669"/>
    <property type="project" value="UniProtKB-UniRule"/>
</dbReference>
<dbReference type="InterPro" id="IPR011009">
    <property type="entry name" value="Kinase-like_dom_sf"/>
</dbReference>
<dbReference type="InterPro" id="IPR001245">
    <property type="entry name" value="Ser-Thr/Tyr_kinase_cat_dom"/>
</dbReference>
<dbReference type="EMBL" id="LLXH01000063">
    <property type="protein sequence ID" value="PKC74126.1"/>
    <property type="molecule type" value="Genomic_DNA"/>
</dbReference>
<dbReference type="SMART" id="SM00671">
    <property type="entry name" value="SEL1"/>
    <property type="match status" value="9"/>
</dbReference>
<comment type="similarity">
    <text evidence="1">Belongs to the sel-1 family.</text>
</comment>
<dbReference type="InterPro" id="IPR006597">
    <property type="entry name" value="Sel1-like"/>
</dbReference>
<evidence type="ECO:0000259" key="4">
    <source>
        <dbReference type="PROSITE" id="PS50011"/>
    </source>
</evidence>
<dbReference type="PROSITE" id="PS00107">
    <property type="entry name" value="PROTEIN_KINASE_ATP"/>
    <property type="match status" value="1"/>
</dbReference>
<dbReference type="Pfam" id="PF07714">
    <property type="entry name" value="PK_Tyr_Ser-Thr"/>
    <property type="match status" value="1"/>
</dbReference>
<evidence type="ECO:0000256" key="1">
    <source>
        <dbReference type="ARBA" id="ARBA00038101"/>
    </source>
</evidence>
<name>A0A2N0P9J1_9GLOM</name>
<feature type="domain" description="Protein kinase" evidence="4">
    <location>
        <begin position="32"/>
        <end position="296"/>
    </location>
</feature>
<dbReference type="AlphaFoldDB" id="A0A2N0P9J1"/>
<evidence type="ECO:0000313" key="6">
    <source>
        <dbReference type="EMBL" id="PKC74126.1"/>
    </source>
</evidence>
<comment type="caution">
    <text evidence="5">The sequence shown here is derived from an EMBL/GenBank/DDBJ whole genome shotgun (WGS) entry which is preliminary data.</text>
</comment>
<dbReference type="Proteomes" id="UP000232722">
    <property type="component" value="Unassembled WGS sequence"/>
</dbReference>
<dbReference type="InterPro" id="IPR000719">
    <property type="entry name" value="Prot_kinase_dom"/>
</dbReference>
<keyword evidence="2" id="KW-0067">ATP-binding</keyword>